<dbReference type="EMBL" id="FWXB01000002">
    <property type="protein sequence ID" value="SMC11031.1"/>
    <property type="molecule type" value="Genomic_DNA"/>
</dbReference>
<accession>A0A1X7BN52</accession>
<dbReference type="RefSeq" id="WP_085798991.1">
    <property type="nucleotide sequence ID" value="NZ_FWXB01000002.1"/>
</dbReference>
<proteinExistence type="predicted"/>
<name>A0A1X7BN52_9RHOB</name>
<dbReference type="OrthoDB" id="7738696at2"/>
<keyword evidence="2" id="KW-1185">Reference proteome</keyword>
<dbReference type="Proteomes" id="UP000193224">
    <property type="component" value="Unassembled WGS sequence"/>
</dbReference>
<sequence>MNRHDFRQNFRASGPVVLPVIHVLDVEQAQRNIRAAIDGECPGVFLINHDFEKDKLVPIIREMRQTFPDYWIGVNFLAVTGKFAFPILGQLQAEGVQVDGYWADDARIDERRSEDDQLEAEEIADIRNESGWTGLYIGGTAFKKQREVEPSHYAISARIATRYMDVVVTSGVATGHAADVGKIEIFRENCGDAALGLASGITPENAAQYADAVDLFMVATGINFEGDFYNIDLDRLKHLMSLTQRQGSTSNDA</sequence>
<organism evidence="1 2">
    <name type="scientific">Roseovarius aestuarii</name>
    <dbReference type="NCBI Taxonomy" id="475083"/>
    <lineage>
        <taxon>Bacteria</taxon>
        <taxon>Pseudomonadati</taxon>
        <taxon>Pseudomonadota</taxon>
        <taxon>Alphaproteobacteria</taxon>
        <taxon>Rhodobacterales</taxon>
        <taxon>Roseobacteraceae</taxon>
        <taxon>Roseovarius</taxon>
    </lineage>
</organism>
<dbReference type="AlphaFoldDB" id="A0A1X7BN52"/>
<reference evidence="1 2" key="1">
    <citation type="submission" date="2017-03" db="EMBL/GenBank/DDBJ databases">
        <authorList>
            <person name="Afonso C.L."/>
            <person name="Miller P.J."/>
            <person name="Scott M.A."/>
            <person name="Spackman E."/>
            <person name="Goraichik I."/>
            <person name="Dimitrov K.M."/>
            <person name="Suarez D.L."/>
            <person name="Swayne D.E."/>
        </authorList>
    </citation>
    <scope>NUCLEOTIDE SEQUENCE [LARGE SCALE GENOMIC DNA]</scope>
    <source>
        <strain evidence="1 2">CECT 7745</strain>
    </source>
</reference>
<gene>
    <name evidence="1" type="ORF">ROA7745_00840</name>
</gene>
<evidence type="ECO:0000313" key="1">
    <source>
        <dbReference type="EMBL" id="SMC11031.1"/>
    </source>
</evidence>
<protein>
    <submittedName>
        <fullName evidence="1">BtpA family protein</fullName>
    </submittedName>
</protein>
<evidence type="ECO:0000313" key="2">
    <source>
        <dbReference type="Proteomes" id="UP000193224"/>
    </source>
</evidence>